<dbReference type="Proteomes" id="UP000887116">
    <property type="component" value="Unassembled WGS sequence"/>
</dbReference>
<gene>
    <name evidence="5" type="primary">NCL1_48452</name>
    <name evidence="5" type="ORF">TNCT_472011</name>
</gene>
<dbReference type="EMBL" id="BMAO01022303">
    <property type="protein sequence ID" value="GFQ81020.1"/>
    <property type="molecule type" value="Genomic_DNA"/>
</dbReference>
<dbReference type="CDD" id="cd06526">
    <property type="entry name" value="metazoan_ACD"/>
    <property type="match status" value="1"/>
</dbReference>
<dbReference type="OrthoDB" id="6501243at2759"/>
<dbReference type="GO" id="GO:0009408">
    <property type="term" value="P:response to heat"/>
    <property type="evidence" value="ECO:0007669"/>
    <property type="project" value="TreeGrafter"/>
</dbReference>
<keyword evidence="6" id="KW-1185">Reference proteome</keyword>
<accession>A0A8X6KN41</accession>
<dbReference type="PROSITE" id="PS01031">
    <property type="entry name" value="SHSP"/>
    <property type="match status" value="1"/>
</dbReference>
<dbReference type="SUPFAM" id="SSF49764">
    <property type="entry name" value="HSP20-like chaperones"/>
    <property type="match status" value="1"/>
</dbReference>
<dbReference type="PRINTS" id="PR00299">
    <property type="entry name" value="ACRYSTALLIN"/>
</dbReference>
<name>A0A8X6KN41_TRICU</name>
<organism evidence="5 6">
    <name type="scientific">Trichonephila clavata</name>
    <name type="common">Joro spider</name>
    <name type="synonym">Nephila clavata</name>
    <dbReference type="NCBI Taxonomy" id="2740835"/>
    <lineage>
        <taxon>Eukaryota</taxon>
        <taxon>Metazoa</taxon>
        <taxon>Ecdysozoa</taxon>
        <taxon>Arthropoda</taxon>
        <taxon>Chelicerata</taxon>
        <taxon>Arachnida</taxon>
        <taxon>Araneae</taxon>
        <taxon>Araneomorphae</taxon>
        <taxon>Entelegynae</taxon>
        <taxon>Araneoidea</taxon>
        <taxon>Nephilidae</taxon>
        <taxon>Trichonephila</taxon>
    </lineage>
</organism>
<evidence type="ECO:0000313" key="6">
    <source>
        <dbReference type="Proteomes" id="UP000887116"/>
    </source>
</evidence>
<dbReference type="GO" id="GO:0005737">
    <property type="term" value="C:cytoplasm"/>
    <property type="evidence" value="ECO:0007669"/>
    <property type="project" value="TreeGrafter"/>
</dbReference>
<dbReference type="GO" id="GO:0042026">
    <property type="term" value="P:protein refolding"/>
    <property type="evidence" value="ECO:0007669"/>
    <property type="project" value="TreeGrafter"/>
</dbReference>
<evidence type="ECO:0000259" key="4">
    <source>
        <dbReference type="PROSITE" id="PS01031"/>
    </source>
</evidence>
<feature type="compositionally biased region" description="Basic and acidic residues" evidence="3">
    <location>
        <begin position="1"/>
        <end position="11"/>
    </location>
</feature>
<reference evidence="5" key="1">
    <citation type="submission" date="2020-07" db="EMBL/GenBank/DDBJ databases">
        <title>Multicomponent nature underlies the extraordinary mechanical properties of spider dragline silk.</title>
        <authorList>
            <person name="Kono N."/>
            <person name="Nakamura H."/>
            <person name="Mori M."/>
            <person name="Yoshida Y."/>
            <person name="Ohtoshi R."/>
            <person name="Malay A.D."/>
            <person name="Moran D.A.P."/>
            <person name="Tomita M."/>
            <person name="Numata K."/>
            <person name="Arakawa K."/>
        </authorList>
    </citation>
    <scope>NUCLEOTIDE SEQUENCE</scope>
</reference>
<dbReference type="InterPro" id="IPR008978">
    <property type="entry name" value="HSP20-like_chaperone"/>
</dbReference>
<feature type="domain" description="SHSP" evidence="4">
    <location>
        <begin position="114"/>
        <end position="220"/>
    </location>
</feature>
<protein>
    <submittedName>
        <fullName evidence="5">Alpha-crystallin A chain</fullName>
    </submittedName>
</protein>
<dbReference type="InterPro" id="IPR002068">
    <property type="entry name" value="A-crystallin/Hsp20_dom"/>
</dbReference>
<dbReference type="AlphaFoldDB" id="A0A8X6KN41"/>
<dbReference type="Pfam" id="PF00011">
    <property type="entry name" value="HSP20"/>
    <property type="match status" value="1"/>
</dbReference>
<proteinExistence type="inferred from homology"/>
<comment type="caution">
    <text evidence="5">The sequence shown here is derived from an EMBL/GenBank/DDBJ whole genome shotgun (WGS) entry which is preliminary data.</text>
</comment>
<dbReference type="GO" id="GO:0005634">
    <property type="term" value="C:nucleus"/>
    <property type="evidence" value="ECO:0007669"/>
    <property type="project" value="TreeGrafter"/>
</dbReference>
<feature type="region of interest" description="Disordered" evidence="3">
    <location>
        <begin position="54"/>
        <end position="73"/>
    </location>
</feature>
<comment type="similarity">
    <text evidence="1 2">Belongs to the small heat shock protein (HSP20) family.</text>
</comment>
<dbReference type="InterPro" id="IPR001436">
    <property type="entry name" value="Alpha-crystallin/sHSP_animal"/>
</dbReference>
<sequence length="220" mass="25928">MSSVYESEKLLPKIPSTSTDNEHFERDEFEIRGVLDEYSQVYKELQRMILDKYQNEEEPELSPRSGSPEVPSIRAEPSNIPFEIILRNERERYMKFLPINESKDHSNGSELLLHTANSLCKRLATRTELPKFRIYLNCKHFLPSELEVRIIDNHVVVCGSHSSKLDEHGLIDREFKSRYPIPEYVDQHSFMCHYNIYGILIIEATREETPRIVIIRNEIY</sequence>
<evidence type="ECO:0000313" key="5">
    <source>
        <dbReference type="EMBL" id="GFQ81020.1"/>
    </source>
</evidence>
<dbReference type="GO" id="GO:0051082">
    <property type="term" value="F:unfolded protein binding"/>
    <property type="evidence" value="ECO:0007669"/>
    <property type="project" value="TreeGrafter"/>
</dbReference>
<evidence type="ECO:0000256" key="3">
    <source>
        <dbReference type="SAM" id="MobiDB-lite"/>
    </source>
</evidence>
<evidence type="ECO:0000256" key="2">
    <source>
        <dbReference type="RuleBase" id="RU003616"/>
    </source>
</evidence>
<dbReference type="Gene3D" id="2.60.40.790">
    <property type="match status" value="1"/>
</dbReference>
<feature type="region of interest" description="Disordered" evidence="3">
    <location>
        <begin position="1"/>
        <end position="22"/>
    </location>
</feature>
<evidence type="ECO:0000256" key="1">
    <source>
        <dbReference type="PROSITE-ProRule" id="PRU00285"/>
    </source>
</evidence>
<dbReference type="PANTHER" id="PTHR45640:SF26">
    <property type="entry name" value="RE23625P"/>
    <property type="match status" value="1"/>
</dbReference>
<dbReference type="PANTHER" id="PTHR45640">
    <property type="entry name" value="HEAT SHOCK PROTEIN HSP-12.2-RELATED"/>
    <property type="match status" value="1"/>
</dbReference>